<dbReference type="InterPro" id="IPR050121">
    <property type="entry name" value="Cytochrome_P450_monoxygenase"/>
</dbReference>
<keyword evidence="5" id="KW-0408">Iron</keyword>
<organism evidence="7 8">
    <name type="scientific">Cercophora scortea</name>
    <dbReference type="NCBI Taxonomy" id="314031"/>
    <lineage>
        <taxon>Eukaryota</taxon>
        <taxon>Fungi</taxon>
        <taxon>Dikarya</taxon>
        <taxon>Ascomycota</taxon>
        <taxon>Pezizomycotina</taxon>
        <taxon>Sordariomycetes</taxon>
        <taxon>Sordariomycetidae</taxon>
        <taxon>Sordariales</taxon>
        <taxon>Lasiosphaeriaceae</taxon>
        <taxon>Cercophora</taxon>
    </lineage>
</organism>
<dbReference type="AlphaFoldDB" id="A0AAE0IXZ9"/>
<evidence type="ECO:0000256" key="6">
    <source>
        <dbReference type="SAM" id="Phobius"/>
    </source>
</evidence>
<dbReference type="PANTHER" id="PTHR24305:SF235">
    <property type="entry name" value="CYTOCHROME P450 MONOOXYGENASE APDB-RELATED"/>
    <property type="match status" value="1"/>
</dbReference>
<dbReference type="GO" id="GO:0044550">
    <property type="term" value="P:secondary metabolite biosynthetic process"/>
    <property type="evidence" value="ECO:0007669"/>
    <property type="project" value="UniProtKB-ARBA"/>
</dbReference>
<comment type="caution">
    <text evidence="7">The sequence shown here is derived from an EMBL/GenBank/DDBJ whole genome shotgun (WGS) entry which is preliminary data.</text>
</comment>
<reference evidence="7" key="2">
    <citation type="submission" date="2023-06" db="EMBL/GenBank/DDBJ databases">
        <authorList>
            <consortium name="Lawrence Berkeley National Laboratory"/>
            <person name="Haridas S."/>
            <person name="Hensen N."/>
            <person name="Bonometti L."/>
            <person name="Westerberg I."/>
            <person name="Brannstrom I.O."/>
            <person name="Guillou S."/>
            <person name="Cros-Aarteil S."/>
            <person name="Calhoun S."/>
            <person name="Kuo A."/>
            <person name="Mondo S."/>
            <person name="Pangilinan J."/>
            <person name="Riley R."/>
            <person name="Labutti K."/>
            <person name="Andreopoulos B."/>
            <person name="Lipzen A."/>
            <person name="Chen C."/>
            <person name="Yanf M."/>
            <person name="Daum C."/>
            <person name="Ng V."/>
            <person name="Clum A."/>
            <person name="Steindorff A."/>
            <person name="Ohm R."/>
            <person name="Martin F."/>
            <person name="Silar P."/>
            <person name="Natvig D."/>
            <person name="Lalanne C."/>
            <person name="Gautier V."/>
            <person name="Ament-Velasquez S.L."/>
            <person name="Kruys A."/>
            <person name="Hutchinson M.I."/>
            <person name="Powell A.J."/>
            <person name="Barry K."/>
            <person name="Miller A.N."/>
            <person name="Grigoriev I.V."/>
            <person name="Debuchy R."/>
            <person name="Gladieux P."/>
            <person name="Thoren M.H."/>
            <person name="Johannesson H."/>
        </authorList>
    </citation>
    <scope>NUCLEOTIDE SEQUENCE</scope>
    <source>
        <strain evidence="7">SMH4131-1</strain>
    </source>
</reference>
<dbReference type="SUPFAM" id="SSF48264">
    <property type="entry name" value="Cytochrome P450"/>
    <property type="match status" value="1"/>
</dbReference>
<evidence type="ECO:0000256" key="3">
    <source>
        <dbReference type="ARBA" id="ARBA00022723"/>
    </source>
</evidence>
<reference evidence="7" key="1">
    <citation type="journal article" date="2023" name="Mol. Phylogenet. Evol.">
        <title>Genome-scale phylogeny and comparative genomics of the fungal order Sordariales.</title>
        <authorList>
            <person name="Hensen N."/>
            <person name="Bonometti L."/>
            <person name="Westerberg I."/>
            <person name="Brannstrom I.O."/>
            <person name="Guillou S."/>
            <person name="Cros-Aarteil S."/>
            <person name="Calhoun S."/>
            <person name="Haridas S."/>
            <person name="Kuo A."/>
            <person name="Mondo S."/>
            <person name="Pangilinan J."/>
            <person name="Riley R."/>
            <person name="LaButti K."/>
            <person name="Andreopoulos B."/>
            <person name="Lipzen A."/>
            <person name="Chen C."/>
            <person name="Yan M."/>
            <person name="Daum C."/>
            <person name="Ng V."/>
            <person name="Clum A."/>
            <person name="Steindorff A."/>
            <person name="Ohm R.A."/>
            <person name="Martin F."/>
            <person name="Silar P."/>
            <person name="Natvig D.O."/>
            <person name="Lalanne C."/>
            <person name="Gautier V."/>
            <person name="Ament-Velasquez S.L."/>
            <person name="Kruys A."/>
            <person name="Hutchinson M.I."/>
            <person name="Powell A.J."/>
            <person name="Barry K."/>
            <person name="Miller A.N."/>
            <person name="Grigoriev I.V."/>
            <person name="Debuchy R."/>
            <person name="Gladieux P."/>
            <person name="Hiltunen Thoren M."/>
            <person name="Johannesson H."/>
        </authorList>
    </citation>
    <scope>NUCLEOTIDE SEQUENCE</scope>
    <source>
        <strain evidence="7">SMH4131-1</strain>
    </source>
</reference>
<keyword evidence="6" id="KW-0812">Transmembrane</keyword>
<evidence type="ECO:0000313" key="7">
    <source>
        <dbReference type="EMBL" id="KAK3332995.1"/>
    </source>
</evidence>
<dbReference type="InterPro" id="IPR036396">
    <property type="entry name" value="Cyt_P450_sf"/>
</dbReference>
<dbReference type="GO" id="GO:0020037">
    <property type="term" value="F:heme binding"/>
    <property type="evidence" value="ECO:0007669"/>
    <property type="project" value="InterPro"/>
</dbReference>
<dbReference type="GO" id="GO:0016705">
    <property type="term" value="F:oxidoreductase activity, acting on paired donors, with incorporation or reduction of molecular oxygen"/>
    <property type="evidence" value="ECO:0007669"/>
    <property type="project" value="InterPro"/>
</dbReference>
<evidence type="ECO:0000256" key="1">
    <source>
        <dbReference type="ARBA" id="ARBA00001971"/>
    </source>
</evidence>
<dbReference type="InterPro" id="IPR001128">
    <property type="entry name" value="Cyt_P450"/>
</dbReference>
<evidence type="ECO:0000256" key="5">
    <source>
        <dbReference type="ARBA" id="ARBA00023004"/>
    </source>
</evidence>
<accession>A0AAE0IXZ9</accession>
<keyword evidence="8" id="KW-1185">Reference proteome</keyword>
<keyword evidence="2" id="KW-0349">Heme</keyword>
<evidence type="ECO:0000313" key="8">
    <source>
        <dbReference type="Proteomes" id="UP001286456"/>
    </source>
</evidence>
<protein>
    <submittedName>
        <fullName evidence="7">Cytochrome P450 CYP5293A1</fullName>
    </submittedName>
</protein>
<feature type="transmembrane region" description="Helical" evidence="6">
    <location>
        <begin position="16"/>
        <end position="44"/>
    </location>
</feature>
<dbReference type="GO" id="GO:0005506">
    <property type="term" value="F:iron ion binding"/>
    <property type="evidence" value="ECO:0007669"/>
    <property type="project" value="InterPro"/>
</dbReference>
<gene>
    <name evidence="7" type="ORF">B0T19DRAFT_416909</name>
</gene>
<dbReference type="Pfam" id="PF00067">
    <property type="entry name" value="p450"/>
    <property type="match status" value="1"/>
</dbReference>
<dbReference type="Gene3D" id="1.10.630.10">
    <property type="entry name" value="Cytochrome P450"/>
    <property type="match status" value="1"/>
</dbReference>
<keyword evidence="4" id="KW-0560">Oxidoreductase</keyword>
<dbReference type="GO" id="GO:0004497">
    <property type="term" value="F:monooxygenase activity"/>
    <property type="evidence" value="ECO:0007669"/>
    <property type="project" value="InterPro"/>
</dbReference>
<evidence type="ECO:0000256" key="4">
    <source>
        <dbReference type="ARBA" id="ARBA00023002"/>
    </source>
</evidence>
<dbReference type="PANTHER" id="PTHR24305">
    <property type="entry name" value="CYTOCHROME P450"/>
    <property type="match status" value="1"/>
</dbReference>
<name>A0AAE0IXZ9_9PEZI</name>
<comment type="cofactor">
    <cofactor evidence="1">
        <name>heme</name>
        <dbReference type="ChEBI" id="CHEBI:30413"/>
    </cofactor>
</comment>
<keyword evidence="3" id="KW-0479">Metal-binding</keyword>
<dbReference type="Proteomes" id="UP001286456">
    <property type="component" value="Unassembled WGS sequence"/>
</dbReference>
<keyword evidence="6" id="KW-1133">Transmembrane helix</keyword>
<sequence>MENISAQAIGILRRSVLAFFGICSQHAILLAGGIILLSSIRYFLRLSKQDGFYLCNDAGKHITVLPLDTRTLRFSNGADISAQGKALAGDEPYMIINADHNDLVLVTPEHLREFMAKDGKDHTKPHGGGLGDYAWRLLGRCVGQQSGEKWKTMRSHFDPEFSHQKALQAEPIFHKHIQEWLASLATTKTRTTNTFVLDALTICRDVSFRLLAIMSYGEVMDEETFLRLNDLTNLHRQIMGTLVFNTRVMSKLYNILPTKQMRQLVTFNHLWKQFNLALIHRARKEGLDCPVERIYAGVEQGDMDLQEFLQSLDEMLYTNIDITGLVVACLLTKLAANPDVQVRLRAEILAEKKVLGFSAFTYATKQETLLNYVTLEAVRLNPALHFSPASCTAEDKIIGGYRIPAKTTCVADCWRINTHRGSWGADAETFRPERFANLPPANYRYSFIRWGVGSNRCLGKNMADLLLKMTAMEVLERYELRVPAAKMEAVDDRDTITNKLEGGIEFVKL</sequence>
<proteinExistence type="predicted"/>
<keyword evidence="6" id="KW-0472">Membrane</keyword>
<dbReference type="EMBL" id="JAUEPO010000002">
    <property type="protein sequence ID" value="KAK3332995.1"/>
    <property type="molecule type" value="Genomic_DNA"/>
</dbReference>
<evidence type="ECO:0000256" key="2">
    <source>
        <dbReference type="ARBA" id="ARBA00022617"/>
    </source>
</evidence>